<dbReference type="GO" id="GO:0016787">
    <property type="term" value="F:hydrolase activity"/>
    <property type="evidence" value="ECO:0007669"/>
    <property type="project" value="UniProtKB-KW"/>
</dbReference>
<dbReference type="RefSeq" id="WP_036747747.1">
    <property type="nucleotide sequence ID" value="NZ_JAGSGC010000001.1"/>
</dbReference>
<keyword evidence="4" id="KW-1185">Reference proteome</keyword>
<dbReference type="AlphaFoldDB" id="A0A066RSK5"/>
<dbReference type="PANTHER" id="PTHR37828:SF1">
    <property type="entry name" value="YCII-RELATED DOMAIN-CONTAINING PROTEIN"/>
    <property type="match status" value="1"/>
</dbReference>
<evidence type="ECO:0000259" key="2">
    <source>
        <dbReference type="Pfam" id="PF03795"/>
    </source>
</evidence>
<sequence length="97" mass="10737">MFVVSLTYTCSLSEIEKHLPTHIAYLDQQYAAGIFLASGRKEPRTGGVILANAASRADLEQVLLADPFRQHGLATYEVTEFIPTKTCEAFSFLKQSL</sequence>
<proteinExistence type="inferred from homology"/>
<evidence type="ECO:0000256" key="1">
    <source>
        <dbReference type="ARBA" id="ARBA00007689"/>
    </source>
</evidence>
<name>A0A066RSK5_9GAMM</name>
<feature type="domain" description="YCII-related" evidence="2">
    <location>
        <begin position="1"/>
        <end position="81"/>
    </location>
</feature>
<evidence type="ECO:0000313" key="3">
    <source>
        <dbReference type="EMBL" id="KDM93440.1"/>
    </source>
</evidence>
<dbReference type="EMBL" id="JMIB01000002">
    <property type="protein sequence ID" value="KDM93440.1"/>
    <property type="molecule type" value="Genomic_DNA"/>
</dbReference>
<dbReference type="STRING" id="1654360.EA58_00825"/>
<accession>A0A066RSK5</accession>
<dbReference type="InterPro" id="IPR011008">
    <property type="entry name" value="Dimeric_a/b-barrel"/>
</dbReference>
<gene>
    <name evidence="3" type="ORF">EA58_00825</name>
</gene>
<protein>
    <submittedName>
        <fullName evidence="3">GTP cyclohydrolase</fullName>
    </submittedName>
</protein>
<dbReference type="Proteomes" id="UP000027192">
    <property type="component" value="Unassembled WGS sequence"/>
</dbReference>
<comment type="similarity">
    <text evidence="1">Belongs to the YciI family.</text>
</comment>
<reference evidence="3 4" key="1">
    <citation type="submission" date="2014-04" db="EMBL/GenBank/DDBJ databases">
        <title>Draft genome sequence of Photobacterium halotolerans S2753: a solonamide, ngercheumicin and holomycin producer.</title>
        <authorList>
            <person name="Machado H.R."/>
            <person name="Gram L."/>
        </authorList>
    </citation>
    <scope>NUCLEOTIDE SEQUENCE [LARGE SCALE GENOMIC DNA]</scope>
    <source>
        <strain evidence="3 4">S2753</strain>
    </source>
</reference>
<keyword evidence="3" id="KW-0378">Hydrolase</keyword>
<dbReference type="Pfam" id="PF03795">
    <property type="entry name" value="YCII"/>
    <property type="match status" value="1"/>
</dbReference>
<comment type="caution">
    <text evidence="3">The sequence shown here is derived from an EMBL/GenBank/DDBJ whole genome shotgun (WGS) entry which is preliminary data.</text>
</comment>
<dbReference type="Gene3D" id="3.30.70.1060">
    <property type="entry name" value="Dimeric alpha+beta barrel"/>
    <property type="match status" value="1"/>
</dbReference>
<dbReference type="InterPro" id="IPR005545">
    <property type="entry name" value="YCII"/>
</dbReference>
<evidence type="ECO:0000313" key="4">
    <source>
        <dbReference type="Proteomes" id="UP000027192"/>
    </source>
</evidence>
<dbReference type="SUPFAM" id="SSF54909">
    <property type="entry name" value="Dimeric alpha+beta barrel"/>
    <property type="match status" value="1"/>
</dbReference>
<dbReference type="OrthoDB" id="9814407at2"/>
<organism evidence="3 4">
    <name type="scientific">Photobacterium galatheae</name>
    <dbReference type="NCBI Taxonomy" id="1654360"/>
    <lineage>
        <taxon>Bacteria</taxon>
        <taxon>Pseudomonadati</taxon>
        <taxon>Pseudomonadota</taxon>
        <taxon>Gammaproteobacteria</taxon>
        <taxon>Vibrionales</taxon>
        <taxon>Vibrionaceae</taxon>
        <taxon>Photobacterium</taxon>
    </lineage>
</organism>
<dbReference type="PANTHER" id="PTHR37828">
    <property type="entry name" value="GSR2449 PROTEIN"/>
    <property type="match status" value="1"/>
</dbReference>